<evidence type="ECO:0008006" key="10">
    <source>
        <dbReference type="Google" id="ProtNLM"/>
    </source>
</evidence>
<feature type="compositionally biased region" description="Low complexity" evidence="4">
    <location>
        <begin position="494"/>
        <end position="503"/>
    </location>
</feature>
<dbReference type="InterPro" id="IPR013761">
    <property type="entry name" value="SAM/pointed_sf"/>
</dbReference>
<dbReference type="AlphaFoldDB" id="A0AAX4HF99"/>
<dbReference type="PANTHER" id="PTHR22902">
    <property type="entry name" value="SESQUIPEDALIAN"/>
    <property type="match status" value="1"/>
</dbReference>
<dbReference type="KEGG" id="asau:88175547"/>
<evidence type="ECO:0000256" key="2">
    <source>
        <dbReference type="ARBA" id="ARBA00022553"/>
    </source>
</evidence>
<dbReference type="InterPro" id="IPR001452">
    <property type="entry name" value="SH3_domain"/>
</dbReference>
<feature type="region of interest" description="Disordered" evidence="4">
    <location>
        <begin position="303"/>
        <end position="366"/>
    </location>
</feature>
<dbReference type="EMBL" id="CP138898">
    <property type="protein sequence ID" value="WPK27114.1"/>
    <property type="molecule type" value="Genomic_DNA"/>
</dbReference>
<dbReference type="PANTHER" id="PTHR22902:SF27">
    <property type="entry name" value="PLECKSTRIN HOMOLOGY DOMAIN-CONTAINING FAMILY A MEMBER 3"/>
    <property type="match status" value="1"/>
</dbReference>
<feature type="compositionally biased region" description="Basic and acidic residues" evidence="4">
    <location>
        <begin position="462"/>
        <end position="481"/>
    </location>
</feature>
<evidence type="ECO:0000256" key="3">
    <source>
        <dbReference type="PROSITE-ProRule" id="PRU00192"/>
    </source>
</evidence>
<evidence type="ECO:0000256" key="4">
    <source>
        <dbReference type="SAM" id="MobiDB-lite"/>
    </source>
</evidence>
<dbReference type="Gene3D" id="2.30.29.30">
    <property type="entry name" value="Pleckstrin-homology domain (PH domain)/Phosphotyrosine-binding domain (PTB)"/>
    <property type="match status" value="1"/>
</dbReference>
<dbReference type="InterPro" id="IPR001849">
    <property type="entry name" value="PH_domain"/>
</dbReference>
<evidence type="ECO:0000256" key="1">
    <source>
        <dbReference type="ARBA" id="ARBA00022443"/>
    </source>
</evidence>
<evidence type="ECO:0000259" key="7">
    <source>
        <dbReference type="PROSITE" id="PS50105"/>
    </source>
</evidence>
<organism evidence="8 9">
    <name type="scientific">Australozyma saopauloensis</name>
    <dbReference type="NCBI Taxonomy" id="291208"/>
    <lineage>
        <taxon>Eukaryota</taxon>
        <taxon>Fungi</taxon>
        <taxon>Dikarya</taxon>
        <taxon>Ascomycota</taxon>
        <taxon>Saccharomycotina</taxon>
        <taxon>Pichiomycetes</taxon>
        <taxon>Metschnikowiaceae</taxon>
        <taxon>Australozyma</taxon>
    </lineage>
</organism>
<feature type="compositionally biased region" description="Polar residues" evidence="4">
    <location>
        <begin position="273"/>
        <end position="283"/>
    </location>
</feature>
<dbReference type="Pfam" id="PF07647">
    <property type="entry name" value="SAM_2"/>
    <property type="match status" value="1"/>
</dbReference>
<dbReference type="PROSITE" id="PS50002">
    <property type="entry name" value="SH3"/>
    <property type="match status" value="1"/>
</dbReference>
<dbReference type="GO" id="GO:0042147">
    <property type="term" value="P:retrograde transport, endosome to Golgi"/>
    <property type="evidence" value="ECO:0007669"/>
    <property type="project" value="TreeGrafter"/>
</dbReference>
<dbReference type="GO" id="GO:0005769">
    <property type="term" value="C:early endosome"/>
    <property type="evidence" value="ECO:0007669"/>
    <property type="project" value="TreeGrafter"/>
</dbReference>
<feature type="compositionally biased region" description="Polar residues" evidence="4">
    <location>
        <begin position="257"/>
        <end position="266"/>
    </location>
</feature>
<dbReference type="SMART" id="SM00454">
    <property type="entry name" value="SAM"/>
    <property type="match status" value="1"/>
</dbReference>
<dbReference type="InterPro" id="IPR011993">
    <property type="entry name" value="PH-like_dom_sf"/>
</dbReference>
<feature type="compositionally biased region" description="Polar residues" evidence="4">
    <location>
        <begin position="808"/>
        <end position="824"/>
    </location>
</feature>
<dbReference type="GO" id="GO:0007032">
    <property type="term" value="P:endosome organization"/>
    <property type="evidence" value="ECO:0007669"/>
    <property type="project" value="TreeGrafter"/>
</dbReference>
<dbReference type="InterPro" id="IPR035551">
    <property type="entry name" value="Boi1/2_SH3"/>
</dbReference>
<dbReference type="SMART" id="SM00326">
    <property type="entry name" value="SH3"/>
    <property type="match status" value="1"/>
</dbReference>
<accession>A0AAX4HF99</accession>
<feature type="compositionally biased region" description="Basic and acidic residues" evidence="4">
    <location>
        <begin position="232"/>
        <end position="243"/>
    </location>
</feature>
<feature type="domain" description="SH3" evidence="5">
    <location>
        <begin position="3"/>
        <end position="67"/>
    </location>
</feature>
<dbReference type="GO" id="GO:0005829">
    <property type="term" value="C:cytosol"/>
    <property type="evidence" value="ECO:0007669"/>
    <property type="project" value="GOC"/>
</dbReference>
<evidence type="ECO:0000259" key="5">
    <source>
        <dbReference type="PROSITE" id="PS50002"/>
    </source>
</evidence>
<dbReference type="PROSITE" id="PS50105">
    <property type="entry name" value="SAM_DOMAIN"/>
    <property type="match status" value="1"/>
</dbReference>
<dbReference type="SMART" id="SM00233">
    <property type="entry name" value="PH"/>
    <property type="match status" value="1"/>
</dbReference>
<feature type="domain" description="PH" evidence="6">
    <location>
        <begin position="557"/>
        <end position="681"/>
    </location>
</feature>
<dbReference type="SUPFAM" id="SSF50729">
    <property type="entry name" value="PH domain-like"/>
    <property type="match status" value="1"/>
</dbReference>
<dbReference type="Gene3D" id="2.30.30.40">
    <property type="entry name" value="SH3 Domains"/>
    <property type="match status" value="1"/>
</dbReference>
<dbReference type="CDD" id="cd11886">
    <property type="entry name" value="SH3_BOI"/>
    <property type="match status" value="1"/>
</dbReference>
<protein>
    <recommendedName>
        <fullName evidence="10">Protein BOI2</fullName>
    </recommendedName>
</protein>
<sequence>MSVPNTVYVCIKQFNARLGDELSLKVGDKIEVLADDSEYNDGWYMGRELTTGAVGLFPKTFTKVFVQSDKPGLLRSRSRRVLTNGSNASTASVNVSAQSANTSSTPHVDVHLTLDEINKALDEFHVSNNSQADTTGSSNGHQRNVSNSLILTQDLNPLKVVDWTPKQVSSYFAIVLGFDMDIAGKFARHKITGKILLQLNLELLKELEIESFGTRFEINREIDNLRQIGGRVDSHKQSREPSKAEPAATDNDHDQSSSRASPPYNNSDEEPHTNATSAQSSGTKDARKTSEPYLLPSAHLKGVEEKLSHSRNSSGLDKGSLGHQRTKSQSMENLRLPSLQKTPRPESPLAGTFMSPRKAPQPPTTSPLNTDFRFGGSPLTPQTNFNPSNSPYVTRTIAASTHNISRPASSIYENTVMSHSRVSSVNKDHHRRHSSVFLFMSGNNDEMSQDKYQRTFKNPVTPKKESVSLRPNLKLETKNTDSDEAVDIDDANFSPKKSLSMSESKSEDKDAMGPRKLKSLRSVSTQNFRNLTGLKKLKTSAFTEGIREINPDDAIKTSNYSGWMSKKSGGTLGWRSRYFTLHGTRLSYFTSLRDRKEKGLIDITAHKVIPVSTESEINPNDKYVAIYASLTGFGRYCFKLVPPAPGFKKGLTFTQPKTHFFAVETQEEMRGWMKALMTATIDIDDSVPVVSSCNTPTVTLAKAQELLAKAREETKLKDETLRAKGFGILSEESSNLYNESATSEESSPIVRSLDESTISSATNPLKLTIDTLFKPLKGPATPRATLNTSGFASPYLLASGLLSPKQNSTPTFANASSNGSTPQPVTRLDYFSPENPSTSSDTHLEVDEQPRSPAPGLELASRSLSAIKKKAGDKMMAYTSDGSFVIKSKKK</sequence>
<dbReference type="FunFam" id="2.30.29.30:FF:000230">
    <property type="entry name" value="Polarized growth protein (Boi2)"/>
    <property type="match status" value="1"/>
</dbReference>
<dbReference type="InterPro" id="IPR036028">
    <property type="entry name" value="SH3-like_dom_sf"/>
</dbReference>
<keyword evidence="1 3" id="KW-0728">SH3 domain</keyword>
<gene>
    <name evidence="8" type="ORF">PUMCH_004487</name>
</gene>
<dbReference type="GO" id="GO:0055037">
    <property type="term" value="C:recycling endosome"/>
    <property type="evidence" value="ECO:0007669"/>
    <property type="project" value="TreeGrafter"/>
</dbReference>
<dbReference type="Pfam" id="PF00018">
    <property type="entry name" value="SH3_1"/>
    <property type="match status" value="1"/>
</dbReference>
<dbReference type="InterPro" id="IPR001660">
    <property type="entry name" value="SAM"/>
</dbReference>
<evidence type="ECO:0000313" key="9">
    <source>
        <dbReference type="Proteomes" id="UP001338582"/>
    </source>
</evidence>
<keyword evidence="2" id="KW-0597">Phosphoprotein</keyword>
<dbReference type="GO" id="GO:0001881">
    <property type="term" value="P:receptor recycling"/>
    <property type="evidence" value="ECO:0007669"/>
    <property type="project" value="TreeGrafter"/>
</dbReference>
<feature type="region of interest" description="Disordered" evidence="4">
    <location>
        <begin position="808"/>
        <end position="861"/>
    </location>
</feature>
<dbReference type="Proteomes" id="UP001338582">
    <property type="component" value="Chromosome 5"/>
</dbReference>
<keyword evidence="9" id="KW-1185">Reference proteome</keyword>
<name>A0AAX4HF99_9ASCO</name>
<dbReference type="GO" id="GO:0005802">
    <property type="term" value="C:trans-Golgi network"/>
    <property type="evidence" value="ECO:0007669"/>
    <property type="project" value="TreeGrafter"/>
</dbReference>
<dbReference type="Pfam" id="PF00169">
    <property type="entry name" value="PH"/>
    <property type="match status" value="1"/>
</dbReference>
<feature type="region of interest" description="Disordered" evidence="4">
    <location>
        <begin position="456"/>
        <end position="518"/>
    </location>
</feature>
<evidence type="ECO:0000259" key="6">
    <source>
        <dbReference type="PROSITE" id="PS50003"/>
    </source>
</evidence>
<feature type="domain" description="SAM" evidence="7">
    <location>
        <begin position="163"/>
        <end position="228"/>
    </location>
</feature>
<dbReference type="SUPFAM" id="SSF47769">
    <property type="entry name" value="SAM/Pointed domain"/>
    <property type="match status" value="1"/>
</dbReference>
<reference evidence="8 9" key="1">
    <citation type="submission" date="2023-10" db="EMBL/GenBank/DDBJ databases">
        <title>Draft Genome Sequence of Candida saopaulonensis from a very Premature Infant with Sepsis.</title>
        <authorList>
            <person name="Ning Y."/>
            <person name="Dai R."/>
            <person name="Xiao M."/>
            <person name="Xu Y."/>
            <person name="Yan Q."/>
            <person name="Zhang L."/>
        </authorList>
    </citation>
    <scope>NUCLEOTIDE SEQUENCE [LARGE SCALE GENOMIC DNA]</scope>
    <source>
        <strain evidence="8 9">19XY460</strain>
    </source>
</reference>
<dbReference type="CDD" id="cd13316">
    <property type="entry name" value="PH_Boi"/>
    <property type="match status" value="1"/>
</dbReference>
<dbReference type="PROSITE" id="PS50003">
    <property type="entry name" value="PH_DOMAIN"/>
    <property type="match status" value="1"/>
</dbReference>
<feature type="region of interest" description="Disordered" evidence="4">
    <location>
        <begin position="85"/>
        <end position="104"/>
    </location>
</feature>
<proteinExistence type="predicted"/>
<evidence type="ECO:0000313" key="8">
    <source>
        <dbReference type="EMBL" id="WPK27114.1"/>
    </source>
</evidence>
<dbReference type="GeneID" id="88175547"/>
<dbReference type="InterPro" id="IPR045188">
    <property type="entry name" value="Boi1/Boi2-like"/>
</dbReference>
<dbReference type="SUPFAM" id="SSF50044">
    <property type="entry name" value="SH3-domain"/>
    <property type="match status" value="1"/>
</dbReference>
<feature type="compositionally biased region" description="Basic and acidic residues" evidence="4">
    <location>
        <begin position="504"/>
        <end position="513"/>
    </location>
</feature>
<dbReference type="RefSeq" id="XP_062879492.1">
    <property type="nucleotide sequence ID" value="XM_063023422.1"/>
</dbReference>
<feature type="region of interest" description="Disordered" evidence="4">
    <location>
        <begin position="229"/>
        <end position="289"/>
    </location>
</feature>
<dbReference type="Gene3D" id="1.10.150.50">
    <property type="entry name" value="Transcription Factor, Ets-1"/>
    <property type="match status" value="1"/>
</dbReference>